<dbReference type="InterPro" id="IPR036388">
    <property type="entry name" value="WH-like_DNA-bd_sf"/>
</dbReference>
<dbReference type="Gene3D" id="1.10.10.10">
    <property type="entry name" value="Winged helix-like DNA-binding domain superfamily/Winged helix DNA-binding domain"/>
    <property type="match status" value="1"/>
</dbReference>
<dbReference type="RefSeq" id="WP_289607512.1">
    <property type="nucleotide sequence ID" value="NZ_JAUDCG010000017.1"/>
</dbReference>
<keyword evidence="6" id="KW-1185">Reference proteome</keyword>
<accession>A0ABT7UBP2</accession>
<evidence type="ECO:0000256" key="2">
    <source>
        <dbReference type="ARBA" id="ARBA00023125"/>
    </source>
</evidence>
<dbReference type="CDD" id="cd07377">
    <property type="entry name" value="WHTH_GntR"/>
    <property type="match status" value="1"/>
</dbReference>
<keyword evidence="2" id="KW-0238">DNA-binding</keyword>
<dbReference type="SUPFAM" id="SSF46785">
    <property type="entry name" value="Winged helix' DNA-binding domain"/>
    <property type="match status" value="1"/>
</dbReference>
<feature type="domain" description="HTH gntR-type" evidence="4">
    <location>
        <begin position="4"/>
        <end position="72"/>
    </location>
</feature>
<proteinExistence type="predicted"/>
<dbReference type="SUPFAM" id="SSF64288">
    <property type="entry name" value="Chorismate lyase-like"/>
    <property type="match status" value="1"/>
</dbReference>
<reference evidence="6" key="2">
    <citation type="submission" date="2023-06" db="EMBL/GenBank/DDBJ databases">
        <title>Identification and characterization of horizontal gene transfer across gut microbiota members of farm animals based on homology search.</title>
        <authorList>
            <person name="Zeman M."/>
            <person name="Kubasova T."/>
            <person name="Jahodarova E."/>
            <person name="Nykrynova M."/>
            <person name="Rychlik I."/>
        </authorList>
    </citation>
    <scope>NUCLEOTIDE SEQUENCE [LARGE SCALE GENOMIC DNA]</scope>
    <source>
        <strain evidence="6">ET39</strain>
    </source>
</reference>
<evidence type="ECO:0000259" key="4">
    <source>
        <dbReference type="PROSITE" id="PS50949"/>
    </source>
</evidence>
<name>A0ABT7UBP2_9FIRM</name>
<organism evidence="5 6">
    <name type="scientific">Amedibacillus dolichus</name>
    <dbReference type="NCBI Taxonomy" id="31971"/>
    <lineage>
        <taxon>Bacteria</taxon>
        <taxon>Bacillati</taxon>
        <taxon>Bacillota</taxon>
        <taxon>Erysipelotrichia</taxon>
        <taxon>Erysipelotrichales</taxon>
        <taxon>Erysipelotrichaceae</taxon>
        <taxon>Amedibacillus</taxon>
    </lineage>
</organism>
<dbReference type="InterPro" id="IPR000524">
    <property type="entry name" value="Tscrpt_reg_HTH_GntR"/>
</dbReference>
<keyword evidence="1" id="KW-0805">Transcription regulation</keyword>
<comment type="caution">
    <text evidence="5">The sequence shown here is derived from an EMBL/GenBank/DDBJ whole genome shotgun (WGS) entry which is preliminary data.</text>
</comment>
<evidence type="ECO:0000256" key="3">
    <source>
        <dbReference type="ARBA" id="ARBA00023163"/>
    </source>
</evidence>
<dbReference type="InterPro" id="IPR011663">
    <property type="entry name" value="UTRA"/>
</dbReference>
<dbReference type="Pfam" id="PF00392">
    <property type="entry name" value="GntR"/>
    <property type="match status" value="1"/>
</dbReference>
<evidence type="ECO:0000313" key="6">
    <source>
        <dbReference type="Proteomes" id="UP001529340"/>
    </source>
</evidence>
<dbReference type="PROSITE" id="PS50949">
    <property type="entry name" value="HTH_GNTR"/>
    <property type="match status" value="1"/>
</dbReference>
<keyword evidence="3" id="KW-0804">Transcription</keyword>
<dbReference type="InterPro" id="IPR028978">
    <property type="entry name" value="Chorismate_lyase_/UTRA_dom_sf"/>
</dbReference>
<dbReference type="SMART" id="SM00866">
    <property type="entry name" value="UTRA"/>
    <property type="match status" value="1"/>
</dbReference>
<dbReference type="InterPro" id="IPR050679">
    <property type="entry name" value="Bact_HTH_transcr_reg"/>
</dbReference>
<evidence type="ECO:0000313" key="5">
    <source>
        <dbReference type="EMBL" id="MDM8157049.1"/>
    </source>
</evidence>
<dbReference type="Pfam" id="PF07702">
    <property type="entry name" value="UTRA"/>
    <property type="match status" value="1"/>
</dbReference>
<evidence type="ECO:0000256" key="1">
    <source>
        <dbReference type="ARBA" id="ARBA00023015"/>
    </source>
</evidence>
<dbReference type="InterPro" id="IPR036390">
    <property type="entry name" value="WH_DNA-bd_sf"/>
</dbReference>
<dbReference type="SMART" id="SM00345">
    <property type="entry name" value="HTH_GNTR"/>
    <property type="match status" value="1"/>
</dbReference>
<dbReference type="PANTHER" id="PTHR44846">
    <property type="entry name" value="MANNOSYL-D-GLYCERATE TRANSPORT/METABOLISM SYSTEM REPRESSOR MNGR-RELATED"/>
    <property type="match status" value="1"/>
</dbReference>
<gene>
    <name evidence="5" type="ORF">QUV96_05285</name>
</gene>
<dbReference type="Proteomes" id="UP001529340">
    <property type="component" value="Unassembled WGS sequence"/>
</dbReference>
<dbReference type="EMBL" id="JAUDCG010000017">
    <property type="protein sequence ID" value="MDM8157049.1"/>
    <property type="molecule type" value="Genomic_DNA"/>
</dbReference>
<reference evidence="5 6" key="1">
    <citation type="submission" date="2023-06" db="EMBL/GenBank/DDBJ databases">
        <title>Identification and characterization of horizontal gene transfer across gut microbiota members of farm animals based on homology search.</title>
        <authorList>
            <person name="Schwarzerova J."/>
            <person name="Nykrynova M."/>
            <person name="Jureckova K."/>
            <person name="Cejkova D."/>
            <person name="Rychlik I."/>
        </authorList>
    </citation>
    <scope>NUCLEOTIDE SEQUENCE [LARGE SCALE GENOMIC DNA]</scope>
    <source>
        <strain evidence="5 6">ET39</strain>
    </source>
</reference>
<dbReference type="PANTHER" id="PTHR44846:SF1">
    <property type="entry name" value="MANNOSYL-D-GLYCERATE TRANSPORT_METABOLISM SYSTEM REPRESSOR MNGR-RELATED"/>
    <property type="match status" value="1"/>
</dbReference>
<dbReference type="Gene3D" id="3.40.1410.10">
    <property type="entry name" value="Chorismate lyase-like"/>
    <property type="match status" value="1"/>
</dbReference>
<reference evidence="5 6" key="3">
    <citation type="submission" date="2023-06" db="EMBL/GenBank/DDBJ databases">
        <authorList>
            <person name="Zeman M."/>
            <person name="Kubasova T."/>
            <person name="Jahodarova E."/>
            <person name="Nykrynova M."/>
            <person name="Rychlik I."/>
        </authorList>
    </citation>
    <scope>NUCLEOTIDE SEQUENCE [LARGE SCALE GENOMIC DNA]</scope>
    <source>
        <strain evidence="5 6">ET39</strain>
    </source>
</reference>
<sequence length="264" mass="30315">MKKQPKYQEITNYFIAQIESGALPKGSPLPAEEIIRQRFHASHMTITKSMSELMTHGYIRRIKGKGSFADDQYKNRVIRNMDEIDSLSDVIRHMGLEPSSDLLEYSVLKAKDIPDIQALLHVADQDFLHFFIRARFGDDSLVCLSYSYISQNILPTIDIKKLEGSFNRYLDEIGINRSYGYTELGVALPDEKQAELIGSDRIPLLKQTILWNVNQQPFELTIHFFLGDRVSFRQNRCQSSVRGMNQITYSIAPAKESIFDSIEK</sequence>
<protein>
    <submittedName>
        <fullName evidence="5">GntR family transcriptional regulator</fullName>
    </submittedName>
</protein>